<dbReference type="InParanoid" id="L5K5G5"/>
<evidence type="ECO:0000313" key="3">
    <source>
        <dbReference type="Proteomes" id="UP000010552"/>
    </source>
</evidence>
<gene>
    <name evidence="2" type="ORF">PAL_GLEAN10023191</name>
</gene>
<reference evidence="3" key="1">
    <citation type="journal article" date="2013" name="Science">
        <title>Comparative analysis of bat genomes provides insight into the evolution of flight and immunity.</title>
        <authorList>
            <person name="Zhang G."/>
            <person name="Cowled C."/>
            <person name="Shi Z."/>
            <person name="Huang Z."/>
            <person name="Bishop-Lilly K.A."/>
            <person name="Fang X."/>
            <person name="Wynne J.W."/>
            <person name="Xiong Z."/>
            <person name="Baker M.L."/>
            <person name="Zhao W."/>
            <person name="Tachedjian M."/>
            <person name="Zhu Y."/>
            <person name="Zhou P."/>
            <person name="Jiang X."/>
            <person name="Ng J."/>
            <person name="Yang L."/>
            <person name="Wu L."/>
            <person name="Xiao J."/>
            <person name="Feng Y."/>
            <person name="Chen Y."/>
            <person name="Sun X."/>
            <person name="Zhang Y."/>
            <person name="Marsh G.A."/>
            <person name="Crameri G."/>
            <person name="Broder C.C."/>
            <person name="Frey K.G."/>
            <person name="Wang L.F."/>
            <person name="Wang J."/>
        </authorList>
    </citation>
    <scope>NUCLEOTIDE SEQUENCE [LARGE SCALE GENOMIC DNA]</scope>
</reference>
<dbReference type="Proteomes" id="UP000010552">
    <property type="component" value="Unassembled WGS sequence"/>
</dbReference>
<proteinExistence type="predicted"/>
<dbReference type="AlphaFoldDB" id="L5K5G5"/>
<evidence type="ECO:0000256" key="1">
    <source>
        <dbReference type="SAM" id="MobiDB-lite"/>
    </source>
</evidence>
<feature type="region of interest" description="Disordered" evidence="1">
    <location>
        <begin position="1"/>
        <end position="21"/>
    </location>
</feature>
<accession>L5K5G5</accession>
<organism evidence="2 3">
    <name type="scientific">Pteropus alecto</name>
    <name type="common">Black flying fox</name>
    <dbReference type="NCBI Taxonomy" id="9402"/>
    <lineage>
        <taxon>Eukaryota</taxon>
        <taxon>Metazoa</taxon>
        <taxon>Chordata</taxon>
        <taxon>Craniata</taxon>
        <taxon>Vertebrata</taxon>
        <taxon>Euteleostomi</taxon>
        <taxon>Mammalia</taxon>
        <taxon>Eutheria</taxon>
        <taxon>Laurasiatheria</taxon>
        <taxon>Chiroptera</taxon>
        <taxon>Yinpterochiroptera</taxon>
        <taxon>Pteropodoidea</taxon>
        <taxon>Pteropodidae</taxon>
        <taxon>Pteropodinae</taxon>
        <taxon>Pteropus</taxon>
    </lineage>
</organism>
<name>L5K5G5_PTEAL</name>
<sequence length="222" mass="23036">MRKGRGNRPQKAGERAGGGSTAACRYGAARLRKLTKTTAYSSAPAWLPEAHGGLCSSLSENAGRIPLSGVGSRRASGVFSGPPPQAGSAGRGLCRASVHRSSQSLVVSCRAPRVLVLATVSGAHPPARDIPWAALVPHPLPPRARGQTLRQAARAGRAGGCGSCQGGRGEPGRMKPAWGNAWPEEVAGSLALRHPDDFTHLVPLTARRPGCQLLAWQAQSID</sequence>
<dbReference type="EMBL" id="KB031041">
    <property type="protein sequence ID" value="ELK05728.1"/>
    <property type="molecule type" value="Genomic_DNA"/>
</dbReference>
<keyword evidence="3" id="KW-1185">Reference proteome</keyword>
<protein>
    <submittedName>
        <fullName evidence="2">Uncharacterized protein</fullName>
    </submittedName>
</protein>
<evidence type="ECO:0000313" key="2">
    <source>
        <dbReference type="EMBL" id="ELK05728.1"/>
    </source>
</evidence>